<evidence type="ECO:0000313" key="4">
    <source>
        <dbReference type="Proteomes" id="UP000193642"/>
    </source>
</evidence>
<organism evidence="3 4">
    <name type="scientific">Rhizoclosmatium globosum</name>
    <dbReference type="NCBI Taxonomy" id="329046"/>
    <lineage>
        <taxon>Eukaryota</taxon>
        <taxon>Fungi</taxon>
        <taxon>Fungi incertae sedis</taxon>
        <taxon>Chytridiomycota</taxon>
        <taxon>Chytridiomycota incertae sedis</taxon>
        <taxon>Chytridiomycetes</taxon>
        <taxon>Chytridiales</taxon>
        <taxon>Chytriomycetaceae</taxon>
        <taxon>Rhizoclosmatium</taxon>
    </lineage>
</organism>
<dbReference type="OrthoDB" id="417078at2759"/>
<dbReference type="EMBL" id="MCGO01000053">
    <property type="protein sequence ID" value="ORY36869.1"/>
    <property type="molecule type" value="Genomic_DNA"/>
</dbReference>
<dbReference type="Proteomes" id="UP000193642">
    <property type="component" value="Unassembled WGS sequence"/>
</dbReference>
<feature type="compositionally biased region" description="Low complexity" evidence="1">
    <location>
        <begin position="16"/>
        <end position="35"/>
    </location>
</feature>
<dbReference type="SMART" id="SM00100">
    <property type="entry name" value="cNMP"/>
    <property type="match status" value="1"/>
</dbReference>
<feature type="region of interest" description="Disordered" evidence="1">
    <location>
        <begin position="1"/>
        <end position="61"/>
    </location>
</feature>
<dbReference type="PROSITE" id="PS50042">
    <property type="entry name" value="CNMP_BINDING_3"/>
    <property type="match status" value="1"/>
</dbReference>
<feature type="compositionally biased region" description="Basic and acidic residues" evidence="1">
    <location>
        <begin position="42"/>
        <end position="51"/>
    </location>
</feature>
<comment type="caution">
    <text evidence="3">The sequence shown here is derived from an EMBL/GenBank/DDBJ whole genome shotgun (WGS) entry which is preliminary data.</text>
</comment>
<dbReference type="PANTHER" id="PTHR23011">
    <property type="entry name" value="CYCLIC NUCLEOTIDE-BINDING DOMAIN CONTAINING PROTEIN"/>
    <property type="match status" value="1"/>
</dbReference>
<dbReference type="Pfam" id="PF00027">
    <property type="entry name" value="cNMP_binding"/>
    <property type="match status" value="1"/>
</dbReference>
<dbReference type="AlphaFoldDB" id="A0A1Y2BQ53"/>
<dbReference type="PANTHER" id="PTHR23011:SF28">
    <property type="entry name" value="CYCLIC NUCLEOTIDE-BINDING DOMAIN CONTAINING PROTEIN"/>
    <property type="match status" value="1"/>
</dbReference>
<dbReference type="InterPro" id="IPR014710">
    <property type="entry name" value="RmlC-like_jellyroll"/>
</dbReference>
<dbReference type="InterPro" id="IPR000595">
    <property type="entry name" value="cNMP-bd_dom"/>
</dbReference>
<reference evidence="3 4" key="1">
    <citation type="submission" date="2016-07" db="EMBL/GenBank/DDBJ databases">
        <title>Pervasive Adenine N6-methylation of Active Genes in Fungi.</title>
        <authorList>
            <consortium name="DOE Joint Genome Institute"/>
            <person name="Mondo S.J."/>
            <person name="Dannebaum R.O."/>
            <person name="Kuo R.C."/>
            <person name="Labutti K."/>
            <person name="Haridas S."/>
            <person name="Kuo A."/>
            <person name="Salamov A."/>
            <person name="Ahrendt S.R."/>
            <person name="Lipzen A."/>
            <person name="Sullivan W."/>
            <person name="Andreopoulos W.B."/>
            <person name="Clum A."/>
            <person name="Lindquist E."/>
            <person name="Daum C."/>
            <person name="Ramamoorthy G.K."/>
            <person name="Gryganskyi A."/>
            <person name="Culley D."/>
            <person name="Magnuson J.K."/>
            <person name="James T.Y."/>
            <person name="O'Malley M.A."/>
            <person name="Stajich J.E."/>
            <person name="Spatafora J.W."/>
            <person name="Visel A."/>
            <person name="Grigoriev I.V."/>
        </authorList>
    </citation>
    <scope>NUCLEOTIDE SEQUENCE [LARGE SCALE GENOMIC DNA]</scope>
    <source>
        <strain evidence="3 4">JEL800</strain>
    </source>
</reference>
<dbReference type="InterPro" id="IPR018490">
    <property type="entry name" value="cNMP-bd_dom_sf"/>
</dbReference>
<sequence length="642" mass="71358">MASNSITLPSIKHKSSQSSESQLLQKSPLSKSTSLAPIESKAISKSEKRLIQNDSNPKIGIPKIQLSLPQISALKASQSDNQCNSSSSISANDAGFSWNLSVPSINSKNPQTPTNKRNSLSIGELIEFENAVKTKAGRGASNNTSVIERNVESDFVRQTNRRGTLTATMLQQVLMKHGTIISNVSSSASRNASTIESTSDEELTAEVYKPTKRRICKESKARDLWQWAIQKVIKMIHTTNVIRDKNRIFRNEKLDPAALINSKLEFNAEMFKVGKRIGGSERITAALLKLPNDRTKSDILALEVMMKMLPGFSQYSLKGHVAQNFYYVLSGELEVFTRFGDKSVLVETLTPGQIFGEIALMGDSNQRRNATVISSTDVELLWICRDDFDAVLKSEIIATLEKRVKIISEHPFFSQFPSKVIHNLALTSQLVDASPNTVLVSEGAVPSHVFLLCKGQVNLSKCVPFSKVKTSAALNTFMLHTYPLPEDVKPQFGVEKVIELVNIAQLQDRQYYGAASAIASVGNASQVALMNTYFDTVNGIKSSFSLTCATQVSYLAISKYKFVKELTAFPKAMRLIATDFVTNEEYFNDIPRIQSYFLDRHNWLNHKENVMVDVVKSLKRPDAKKDSKYRVAGKYPSIIDIF</sequence>
<evidence type="ECO:0000256" key="1">
    <source>
        <dbReference type="SAM" id="MobiDB-lite"/>
    </source>
</evidence>
<evidence type="ECO:0000259" key="2">
    <source>
        <dbReference type="PROSITE" id="PS50042"/>
    </source>
</evidence>
<dbReference type="Gene3D" id="2.60.120.10">
    <property type="entry name" value="Jelly Rolls"/>
    <property type="match status" value="2"/>
</dbReference>
<protein>
    <recommendedName>
        <fullName evidence="2">Cyclic nucleotide-binding domain-containing protein</fullName>
    </recommendedName>
</protein>
<evidence type="ECO:0000313" key="3">
    <source>
        <dbReference type="EMBL" id="ORY36869.1"/>
    </source>
</evidence>
<dbReference type="STRING" id="329046.A0A1Y2BQ53"/>
<dbReference type="CDD" id="cd00038">
    <property type="entry name" value="CAP_ED"/>
    <property type="match status" value="1"/>
</dbReference>
<proteinExistence type="predicted"/>
<accession>A0A1Y2BQ53</accession>
<name>A0A1Y2BQ53_9FUNG</name>
<gene>
    <name evidence="3" type="ORF">BCR33DRAFT_721796</name>
</gene>
<dbReference type="SUPFAM" id="SSF51206">
    <property type="entry name" value="cAMP-binding domain-like"/>
    <property type="match status" value="2"/>
</dbReference>
<keyword evidence="4" id="KW-1185">Reference proteome</keyword>
<feature type="domain" description="Cyclic nucleotide-binding" evidence="2">
    <location>
        <begin position="318"/>
        <end position="392"/>
    </location>
</feature>